<organism evidence="8 9">
    <name type="scientific">Enterovirga aerilata</name>
    <dbReference type="NCBI Taxonomy" id="2730920"/>
    <lineage>
        <taxon>Bacteria</taxon>
        <taxon>Pseudomonadati</taxon>
        <taxon>Pseudomonadota</taxon>
        <taxon>Alphaproteobacteria</taxon>
        <taxon>Hyphomicrobiales</taxon>
        <taxon>Methylobacteriaceae</taxon>
        <taxon>Enterovirga</taxon>
    </lineage>
</organism>
<dbReference type="PANTHER" id="PTHR10133:SF27">
    <property type="entry name" value="DNA POLYMERASE NU"/>
    <property type="match status" value="1"/>
</dbReference>
<dbReference type="Proteomes" id="UP000564885">
    <property type="component" value="Unassembled WGS sequence"/>
</dbReference>
<evidence type="ECO:0000256" key="5">
    <source>
        <dbReference type="ARBA" id="ARBA00049244"/>
    </source>
</evidence>
<dbReference type="SMART" id="SM00482">
    <property type="entry name" value="POLAc"/>
    <property type="match status" value="1"/>
</dbReference>
<keyword evidence="3" id="KW-0235">DNA replication</keyword>
<gene>
    <name evidence="8" type="ORF">HJG44_20695</name>
</gene>
<dbReference type="GO" id="GO:0004527">
    <property type="term" value="F:exonuclease activity"/>
    <property type="evidence" value="ECO:0007669"/>
    <property type="project" value="UniProtKB-KW"/>
</dbReference>
<dbReference type="EC" id="2.7.7.7" evidence="2"/>
<accession>A0A849IA85</accession>
<reference evidence="8 9" key="1">
    <citation type="submission" date="2020-04" db="EMBL/GenBank/DDBJ databases">
        <title>Enterovirga sp. isolate from soil.</title>
        <authorList>
            <person name="Chea S."/>
            <person name="Kim D.-U."/>
        </authorList>
    </citation>
    <scope>NUCLEOTIDE SEQUENCE [LARGE SCALE GENOMIC DNA]</scope>
    <source>
        <strain evidence="8 9">DB1703</strain>
    </source>
</reference>
<keyword evidence="4" id="KW-0540">Nuclease</keyword>
<evidence type="ECO:0000256" key="3">
    <source>
        <dbReference type="ARBA" id="ARBA00022705"/>
    </source>
</evidence>
<keyword evidence="4" id="KW-0269">Exonuclease</keyword>
<evidence type="ECO:0000256" key="1">
    <source>
        <dbReference type="ARBA" id="ARBA00011541"/>
    </source>
</evidence>
<feature type="region of interest" description="Disordered" evidence="6">
    <location>
        <begin position="286"/>
        <end position="311"/>
    </location>
</feature>
<evidence type="ECO:0000256" key="4">
    <source>
        <dbReference type="ARBA" id="ARBA00022839"/>
    </source>
</evidence>
<dbReference type="Gene3D" id="1.10.150.20">
    <property type="entry name" value="5' to 3' exonuclease, C-terminal subdomain"/>
    <property type="match status" value="1"/>
</dbReference>
<comment type="caution">
    <text evidence="8">The sequence shown here is derived from an EMBL/GenBank/DDBJ whole genome shotgun (WGS) entry which is preliminary data.</text>
</comment>
<dbReference type="GO" id="GO:0003887">
    <property type="term" value="F:DNA-directed DNA polymerase activity"/>
    <property type="evidence" value="ECO:0007669"/>
    <property type="project" value="UniProtKB-EC"/>
</dbReference>
<dbReference type="Pfam" id="PF00476">
    <property type="entry name" value="DNA_pol_A"/>
    <property type="match status" value="1"/>
</dbReference>
<name>A0A849IA85_9HYPH</name>
<evidence type="ECO:0000259" key="7">
    <source>
        <dbReference type="SMART" id="SM00482"/>
    </source>
</evidence>
<keyword evidence="9" id="KW-1185">Reference proteome</keyword>
<dbReference type="GO" id="GO:0003677">
    <property type="term" value="F:DNA binding"/>
    <property type="evidence" value="ECO:0007669"/>
    <property type="project" value="InterPro"/>
</dbReference>
<protein>
    <recommendedName>
        <fullName evidence="2">DNA-directed DNA polymerase</fullName>
        <ecNumber evidence="2">2.7.7.7</ecNumber>
    </recommendedName>
</protein>
<dbReference type="AlphaFoldDB" id="A0A849IA85"/>
<dbReference type="PANTHER" id="PTHR10133">
    <property type="entry name" value="DNA POLYMERASE I"/>
    <property type="match status" value="1"/>
</dbReference>
<dbReference type="GO" id="GO:0006302">
    <property type="term" value="P:double-strand break repair"/>
    <property type="evidence" value="ECO:0007669"/>
    <property type="project" value="TreeGrafter"/>
</dbReference>
<evidence type="ECO:0000313" key="8">
    <source>
        <dbReference type="EMBL" id="NNM74784.1"/>
    </source>
</evidence>
<comment type="subunit">
    <text evidence="1">Single-chain monomer with multiple functions.</text>
</comment>
<dbReference type="RefSeq" id="WP_171220231.1">
    <property type="nucleotide sequence ID" value="NZ_JABEPP010000006.1"/>
</dbReference>
<sequence>MGLTLHCDFETRSTVDIRKAGLYVYGAHPTTEVLMVGFAANDDEPVWFRPGDKSAAEREFKDALRLAERVCAHNAGFERRMLTDVLGPRFGYHVPPISRFDCTAARAAIQALPRSLDGALRALGAKVRKDKEGHALMLRMCKPRRTFSHNEEGYPEALARALDGDPCFTIDGHRVIEWWADERRIERLAQYMLDDVRGEQALDKALAPMTPEHRVTWELIEHLNDNGVPADVQFINDARWAAHVAADDLDRRMRKVTAGAVPKASNVAGLKRWLQGNYGIDCGVALDDEPEDAPEESLAPDAAEEEKPKAKLDKKRIGELLKDPSVPEEAKEALRIRQQAGKTSVKKYQALLDRVCPDGWVRGNLVFHGASTGRLAGAGVQMQNMIRDVRKDWGVVRDDLLTLSPEEFEAKHGPMMTALSQMIRGFLAIPADLDAELWWADYAAVEARGVAWLAGCEKLVELFASGGKIYEEMAHAIYPHFTVEEITRRDKAGEGIERFVGKQVVLGCGYGMGPPKFIVHCDNFNVAVDMATAQLAVRTYREEYPEIPALWRGLEDAAKCAISNPGKVFRYREIAFKRDKRWLKMRLPSGRLLWYRNPRLVEIETDYGTRVNIEYDAVNAVTKKWGPERTWGGKLAENAVQGLCFDLIRDAKLRLRAAGYDPILSVHDEVICLVSGERIRAGANVDEMLALMCELPEWAAGFPLKAEAKTGRRYSK</sequence>
<dbReference type="InterPro" id="IPR002298">
    <property type="entry name" value="DNA_polymerase_A"/>
</dbReference>
<dbReference type="InterPro" id="IPR043502">
    <property type="entry name" value="DNA/RNA_pol_sf"/>
</dbReference>
<evidence type="ECO:0000256" key="6">
    <source>
        <dbReference type="SAM" id="MobiDB-lite"/>
    </source>
</evidence>
<evidence type="ECO:0000256" key="2">
    <source>
        <dbReference type="ARBA" id="ARBA00012417"/>
    </source>
</evidence>
<dbReference type="InterPro" id="IPR001098">
    <property type="entry name" value="DNA-dir_DNA_pol_A_palm_dom"/>
</dbReference>
<proteinExistence type="predicted"/>
<feature type="compositionally biased region" description="Acidic residues" evidence="6">
    <location>
        <begin position="286"/>
        <end position="295"/>
    </location>
</feature>
<comment type="catalytic activity">
    <reaction evidence="5">
        <text>DNA(n) + a 2'-deoxyribonucleoside 5'-triphosphate = DNA(n+1) + diphosphate</text>
        <dbReference type="Rhea" id="RHEA:22508"/>
        <dbReference type="Rhea" id="RHEA-COMP:17339"/>
        <dbReference type="Rhea" id="RHEA-COMP:17340"/>
        <dbReference type="ChEBI" id="CHEBI:33019"/>
        <dbReference type="ChEBI" id="CHEBI:61560"/>
        <dbReference type="ChEBI" id="CHEBI:173112"/>
        <dbReference type="EC" id="2.7.7.7"/>
    </reaction>
</comment>
<keyword evidence="4" id="KW-0378">Hydrolase</keyword>
<feature type="domain" description="DNA-directed DNA polymerase family A palm" evidence="7">
    <location>
        <begin position="420"/>
        <end position="678"/>
    </location>
</feature>
<dbReference type="GO" id="GO:0006261">
    <property type="term" value="P:DNA-templated DNA replication"/>
    <property type="evidence" value="ECO:0007669"/>
    <property type="project" value="InterPro"/>
</dbReference>
<dbReference type="EMBL" id="JABEPP010000006">
    <property type="protein sequence ID" value="NNM74784.1"/>
    <property type="molecule type" value="Genomic_DNA"/>
</dbReference>
<evidence type="ECO:0000313" key="9">
    <source>
        <dbReference type="Proteomes" id="UP000564885"/>
    </source>
</evidence>
<dbReference type="SUPFAM" id="SSF56672">
    <property type="entry name" value="DNA/RNA polymerases"/>
    <property type="match status" value="1"/>
</dbReference>